<comment type="caution">
    <text evidence="14">The sequence shown here is derived from an EMBL/GenBank/DDBJ whole genome shotgun (WGS) entry which is preliminary data.</text>
</comment>
<dbReference type="NCBIfam" id="NF008877">
    <property type="entry name" value="PRK11913.1-2"/>
    <property type="match status" value="1"/>
</dbReference>
<dbReference type="Pfam" id="PF00351">
    <property type="entry name" value="Biopterin_H"/>
    <property type="match status" value="1"/>
</dbReference>
<evidence type="ECO:0000256" key="4">
    <source>
        <dbReference type="ARBA" id="ARBA00009712"/>
    </source>
</evidence>
<keyword evidence="9" id="KW-0408">Iron</keyword>
<dbReference type="SUPFAM" id="SSF56534">
    <property type="entry name" value="Aromatic aminoacid monoxygenases, catalytic and oligomerization domains"/>
    <property type="match status" value="1"/>
</dbReference>
<dbReference type="InterPro" id="IPR001273">
    <property type="entry name" value="ArAA_hydroxylase"/>
</dbReference>
<dbReference type="PROSITE" id="PS00367">
    <property type="entry name" value="BH4_AAA_HYDROXYL_1"/>
    <property type="match status" value="1"/>
</dbReference>
<keyword evidence="10" id="KW-0503">Monooxygenase</keyword>
<comment type="similarity">
    <text evidence="4">Belongs to the biopterin-dependent aromatic amino acid hydroxylase family.</text>
</comment>
<feature type="domain" description="Biopterin-dependent aromatic amino acid hydroxylase family profile" evidence="13">
    <location>
        <begin position="1"/>
        <end position="259"/>
    </location>
</feature>
<dbReference type="NCBIfam" id="TIGR01267">
    <property type="entry name" value="Phe4hydrox_mono"/>
    <property type="match status" value="1"/>
</dbReference>
<evidence type="ECO:0000256" key="2">
    <source>
        <dbReference type="ARBA" id="ARBA00001954"/>
    </source>
</evidence>
<dbReference type="EC" id="1.14.16.1" evidence="5"/>
<proteinExistence type="inferred from homology"/>
<evidence type="ECO:0000256" key="11">
    <source>
        <dbReference type="ARBA" id="ARBA00023232"/>
    </source>
</evidence>
<keyword evidence="11" id="KW-0585">Phenylalanine catabolism</keyword>
<evidence type="ECO:0000256" key="8">
    <source>
        <dbReference type="ARBA" id="ARBA00023002"/>
    </source>
</evidence>
<protein>
    <recommendedName>
        <fullName evidence="6">Phenylalanine-4-hydroxylase</fullName>
        <ecNumber evidence="5">1.14.16.1</ecNumber>
    </recommendedName>
    <alternativeName>
        <fullName evidence="12">Phe-4-monooxygenase</fullName>
    </alternativeName>
</protein>
<accession>A0ABT0PAT5</accession>
<reference evidence="14 15" key="1">
    <citation type="submission" date="2022-05" db="EMBL/GenBank/DDBJ databases">
        <authorList>
            <person name="Park J.-S."/>
        </authorList>
    </citation>
    <scope>NUCLEOTIDE SEQUENCE [LARGE SCALE GENOMIC DNA]</scope>
    <source>
        <strain evidence="14 15">2012CJ34-2</strain>
    </source>
</reference>
<dbReference type="GO" id="GO:0004505">
    <property type="term" value="F:phenylalanine 4-monooxygenase activity"/>
    <property type="evidence" value="ECO:0007669"/>
    <property type="project" value="UniProtKB-EC"/>
</dbReference>
<gene>
    <name evidence="14" type="primary">phhA</name>
    <name evidence="14" type="ORF">M3P05_00875</name>
</gene>
<dbReference type="InterPro" id="IPR019774">
    <property type="entry name" value="Aromatic-AA_hydroxylase_C"/>
</dbReference>
<comment type="catalytic activity">
    <reaction evidence="1">
        <text>(6R)-L-erythro-5,6,7,8-tetrahydrobiopterin + L-phenylalanine + O2 = (4aS,6R)-4a-hydroxy-L-erythro-5,6,7,8-tetrahydrobiopterin + L-tyrosine</text>
        <dbReference type="Rhea" id="RHEA:20273"/>
        <dbReference type="ChEBI" id="CHEBI:15379"/>
        <dbReference type="ChEBI" id="CHEBI:15642"/>
        <dbReference type="ChEBI" id="CHEBI:58095"/>
        <dbReference type="ChEBI" id="CHEBI:58315"/>
        <dbReference type="ChEBI" id="CHEBI:59560"/>
        <dbReference type="EC" id="1.14.16.1"/>
    </reaction>
</comment>
<dbReference type="InterPro" id="IPR005960">
    <property type="entry name" value="Phe-4-hydroxylase_mono"/>
</dbReference>
<dbReference type="PANTHER" id="PTHR11473:SF24">
    <property type="entry name" value="PHENYLALANINE-4-HYDROXYLASE"/>
    <property type="match status" value="1"/>
</dbReference>
<evidence type="ECO:0000259" key="13">
    <source>
        <dbReference type="PROSITE" id="PS51410"/>
    </source>
</evidence>
<evidence type="ECO:0000256" key="9">
    <source>
        <dbReference type="ARBA" id="ARBA00023004"/>
    </source>
</evidence>
<dbReference type="InterPro" id="IPR018301">
    <property type="entry name" value="ArAA_hydroxylase_Fe/CU_BS"/>
</dbReference>
<evidence type="ECO:0000256" key="6">
    <source>
        <dbReference type="ARBA" id="ARBA00020276"/>
    </source>
</evidence>
<dbReference type="RefSeq" id="WP_249697338.1">
    <property type="nucleotide sequence ID" value="NZ_JAMFLX010000001.1"/>
</dbReference>
<keyword evidence="15" id="KW-1185">Reference proteome</keyword>
<sequence length="259" mass="29858">MKESTYTARELGENGFIEYTEQENETWAQLVDTQLQLLPERACQEYLDGIEQLAFPHDRVPQLDEISKVLHKATGWQVERVPALINFDRFFELLSEKKFPVATFIRRPEDIGYLQEPDIFHEIFGHCPMLTNLEFASFTHTYGKLGKSATHEQRVFLARLYWFTVEFGLIDTPDGFRVYGGGILSSPKETKWATGIAPRKERFDPVLALRTPYRIDILQPLYYVIGSMHELHSLGGQDIMLMVAEAKQTGLLPPLFTRD</sequence>
<dbReference type="Proteomes" id="UP001203338">
    <property type="component" value="Unassembled WGS sequence"/>
</dbReference>
<comment type="pathway">
    <text evidence="3">Amino-acid degradation; L-phenylalanine degradation; acetoacetate and fumarate from L-phenylalanine: step 1/6.</text>
</comment>
<dbReference type="EMBL" id="JAMFLX010000001">
    <property type="protein sequence ID" value="MCL6268504.1"/>
    <property type="molecule type" value="Genomic_DNA"/>
</dbReference>
<comment type="cofactor">
    <cofactor evidence="2">
        <name>Fe(2+)</name>
        <dbReference type="ChEBI" id="CHEBI:29033"/>
    </cofactor>
</comment>
<evidence type="ECO:0000256" key="10">
    <source>
        <dbReference type="ARBA" id="ARBA00023033"/>
    </source>
</evidence>
<keyword evidence="7" id="KW-0479">Metal-binding</keyword>
<dbReference type="CDD" id="cd03348">
    <property type="entry name" value="pro_PheOH"/>
    <property type="match status" value="1"/>
</dbReference>
<name>A0ABT0PAT5_9GAMM</name>
<dbReference type="InterPro" id="IPR036951">
    <property type="entry name" value="ArAA_hydroxylase_sf"/>
</dbReference>
<keyword evidence="8 14" id="KW-0560">Oxidoreductase</keyword>
<evidence type="ECO:0000256" key="1">
    <source>
        <dbReference type="ARBA" id="ARBA00001060"/>
    </source>
</evidence>
<dbReference type="InterPro" id="IPR036329">
    <property type="entry name" value="Aro-AA_hydroxylase_C_sf"/>
</dbReference>
<evidence type="ECO:0000256" key="3">
    <source>
        <dbReference type="ARBA" id="ARBA00005088"/>
    </source>
</evidence>
<evidence type="ECO:0000256" key="7">
    <source>
        <dbReference type="ARBA" id="ARBA00022723"/>
    </source>
</evidence>
<dbReference type="PANTHER" id="PTHR11473">
    <property type="entry name" value="AROMATIC AMINO ACID HYDROXYLASE"/>
    <property type="match status" value="1"/>
</dbReference>
<dbReference type="PROSITE" id="PS51410">
    <property type="entry name" value="BH4_AAA_HYDROXYL_2"/>
    <property type="match status" value="1"/>
</dbReference>
<evidence type="ECO:0000313" key="15">
    <source>
        <dbReference type="Proteomes" id="UP001203338"/>
    </source>
</evidence>
<evidence type="ECO:0000313" key="14">
    <source>
        <dbReference type="EMBL" id="MCL6268504.1"/>
    </source>
</evidence>
<organism evidence="14 15">
    <name type="scientific">Parendozoicomonas callyspongiae</name>
    <dbReference type="NCBI Taxonomy" id="2942213"/>
    <lineage>
        <taxon>Bacteria</taxon>
        <taxon>Pseudomonadati</taxon>
        <taxon>Pseudomonadota</taxon>
        <taxon>Gammaproteobacteria</taxon>
        <taxon>Oceanospirillales</taxon>
        <taxon>Endozoicomonadaceae</taxon>
        <taxon>Parendozoicomonas</taxon>
    </lineage>
</organism>
<evidence type="ECO:0000256" key="12">
    <source>
        <dbReference type="ARBA" id="ARBA00029922"/>
    </source>
</evidence>
<evidence type="ECO:0000256" key="5">
    <source>
        <dbReference type="ARBA" id="ARBA00011995"/>
    </source>
</evidence>
<dbReference type="Gene3D" id="1.10.800.10">
    <property type="entry name" value="Aromatic amino acid hydroxylase"/>
    <property type="match status" value="1"/>
</dbReference>